<dbReference type="SUPFAM" id="SSF52540">
    <property type="entry name" value="P-loop containing nucleoside triphosphate hydrolases"/>
    <property type="match status" value="1"/>
</dbReference>
<dbReference type="EMBL" id="UOFB01000381">
    <property type="protein sequence ID" value="VAW49774.1"/>
    <property type="molecule type" value="Genomic_DNA"/>
</dbReference>
<evidence type="ECO:0000313" key="1">
    <source>
        <dbReference type="EMBL" id="VAW49774.1"/>
    </source>
</evidence>
<dbReference type="PANTHER" id="PTHR39206:SF1">
    <property type="entry name" value="SLL8004 PROTEIN"/>
    <property type="match status" value="1"/>
</dbReference>
<accession>A0A3B0X1S1</accession>
<reference evidence="1" key="1">
    <citation type="submission" date="2018-06" db="EMBL/GenBank/DDBJ databases">
        <authorList>
            <person name="Zhirakovskaya E."/>
        </authorList>
    </citation>
    <scope>NUCLEOTIDE SEQUENCE</scope>
</reference>
<dbReference type="InterPro" id="IPR027417">
    <property type="entry name" value="P-loop_NTPase"/>
</dbReference>
<gene>
    <name evidence="1" type="ORF">MNBD_GAMMA04-1417</name>
</gene>
<dbReference type="Gene3D" id="3.40.50.300">
    <property type="entry name" value="P-loop containing nucleotide triphosphate hydrolases"/>
    <property type="match status" value="1"/>
</dbReference>
<protein>
    <recommendedName>
        <fullName evidence="2">Zeta toxin domain-containing protein</fullName>
    </recommendedName>
</protein>
<organism evidence="1">
    <name type="scientific">hydrothermal vent metagenome</name>
    <dbReference type="NCBI Taxonomy" id="652676"/>
    <lineage>
        <taxon>unclassified sequences</taxon>
        <taxon>metagenomes</taxon>
        <taxon>ecological metagenomes</taxon>
    </lineage>
</organism>
<name>A0A3B0X1S1_9ZZZZ</name>
<proteinExistence type="predicted"/>
<dbReference type="AlphaFoldDB" id="A0A3B0X1S1"/>
<evidence type="ECO:0008006" key="2">
    <source>
        <dbReference type="Google" id="ProtNLM"/>
    </source>
</evidence>
<feature type="non-terminal residue" evidence="1">
    <location>
        <position position="98"/>
    </location>
</feature>
<sequence>MSNPKEVFIIAGANGAGKTTFALNLIDNRFIKHFVNADEIAKEYWGLGEGIANIKASRTFLKTINSLEKGSESFAFETTLSGKGHLQRVKRLQEQGWK</sequence>
<dbReference type="PANTHER" id="PTHR39206">
    <property type="entry name" value="SLL8004 PROTEIN"/>
    <property type="match status" value="1"/>
</dbReference>